<feature type="transmembrane region" description="Helical" evidence="3">
    <location>
        <begin position="262"/>
        <end position="280"/>
    </location>
</feature>
<dbReference type="SUPFAM" id="SSF50998">
    <property type="entry name" value="Quinoprotein alcohol dehydrogenase-like"/>
    <property type="match status" value="1"/>
</dbReference>
<feature type="transmembrane region" description="Helical" evidence="3">
    <location>
        <begin position="190"/>
        <end position="218"/>
    </location>
</feature>
<organism evidence="4 5">
    <name type="scientific">Striga asiatica</name>
    <name type="common">Asiatic witchweed</name>
    <name type="synonym">Buchnera asiatica</name>
    <dbReference type="NCBI Taxonomy" id="4170"/>
    <lineage>
        <taxon>Eukaryota</taxon>
        <taxon>Viridiplantae</taxon>
        <taxon>Streptophyta</taxon>
        <taxon>Embryophyta</taxon>
        <taxon>Tracheophyta</taxon>
        <taxon>Spermatophyta</taxon>
        <taxon>Magnoliopsida</taxon>
        <taxon>eudicotyledons</taxon>
        <taxon>Gunneridae</taxon>
        <taxon>Pentapetalae</taxon>
        <taxon>asterids</taxon>
        <taxon>lamiids</taxon>
        <taxon>Lamiales</taxon>
        <taxon>Orobanchaceae</taxon>
        <taxon>Buchnereae</taxon>
        <taxon>Striga</taxon>
    </lineage>
</organism>
<keyword evidence="3" id="KW-1133">Transmembrane helix</keyword>
<keyword evidence="3" id="KW-0812">Transmembrane</keyword>
<comment type="caution">
    <text evidence="4">The sequence shown here is derived from an EMBL/GenBank/DDBJ whole genome shotgun (WGS) entry which is preliminary data.</text>
</comment>
<dbReference type="Proteomes" id="UP000325081">
    <property type="component" value="Unassembled WGS sequence"/>
</dbReference>
<keyword evidence="3" id="KW-0472">Membrane</keyword>
<feature type="transmembrane region" description="Helical" evidence="3">
    <location>
        <begin position="788"/>
        <end position="813"/>
    </location>
</feature>
<dbReference type="InterPro" id="IPR005344">
    <property type="entry name" value="TMEM33/Pom33"/>
</dbReference>
<keyword evidence="5" id="KW-1185">Reference proteome</keyword>
<dbReference type="PANTHER" id="PTHR37253">
    <property type="entry name" value="PROTEIN GAMETE EXPRESSED 3"/>
    <property type="match status" value="1"/>
</dbReference>
<proteinExistence type="predicted"/>
<feature type="transmembrane region" description="Helical" evidence="3">
    <location>
        <begin position="312"/>
        <end position="328"/>
    </location>
</feature>
<evidence type="ECO:0000313" key="4">
    <source>
        <dbReference type="EMBL" id="GER31010.1"/>
    </source>
</evidence>
<dbReference type="InterPro" id="IPR015943">
    <property type="entry name" value="WD40/YVTN_repeat-like_dom_sf"/>
</dbReference>
<dbReference type="InterPro" id="IPR045301">
    <property type="entry name" value="GEX3-like"/>
</dbReference>
<feature type="region of interest" description="Disordered" evidence="2">
    <location>
        <begin position="75"/>
        <end position="106"/>
    </location>
</feature>
<dbReference type="GO" id="GO:0010183">
    <property type="term" value="P:pollen tube guidance"/>
    <property type="evidence" value="ECO:0007669"/>
    <property type="project" value="TreeGrafter"/>
</dbReference>
<evidence type="ECO:0000256" key="3">
    <source>
        <dbReference type="SAM" id="Phobius"/>
    </source>
</evidence>
<dbReference type="GO" id="GO:0009793">
    <property type="term" value="P:embryo development ending in seed dormancy"/>
    <property type="evidence" value="ECO:0007669"/>
    <property type="project" value="TreeGrafter"/>
</dbReference>
<protein>
    <submittedName>
        <fullName evidence="4">Gamete-expressed 3</fullName>
    </submittedName>
</protein>
<feature type="coiled-coil region" evidence="1">
    <location>
        <begin position="830"/>
        <end position="864"/>
    </location>
</feature>
<keyword evidence="1" id="KW-0175">Coiled coil</keyword>
<dbReference type="PANTHER" id="PTHR37253:SF1">
    <property type="entry name" value="PROTEIN GAMETE EXPRESSED 3"/>
    <property type="match status" value="1"/>
</dbReference>
<gene>
    <name evidence="4" type="ORF">STAS_06986</name>
</gene>
<evidence type="ECO:0000313" key="5">
    <source>
        <dbReference type="Proteomes" id="UP000325081"/>
    </source>
</evidence>
<dbReference type="GO" id="GO:0005886">
    <property type="term" value="C:plasma membrane"/>
    <property type="evidence" value="ECO:0007669"/>
    <property type="project" value="TreeGrafter"/>
</dbReference>
<dbReference type="InterPro" id="IPR011047">
    <property type="entry name" value="Quinoprotein_ADH-like_sf"/>
</dbReference>
<feature type="compositionally biased region" description="Acidic residues" evidence="2">
    <location>
        <begin position="932"/>
        <end position="946"/>
    </location>
</feature>
<evidence type="ECO:0000256" key="2">
    <source>
        <dbReference type="SAM" id="MobiDB-lite"/>
    </source>
</evidence>
<dbReference type="EMBL" id="BKCP01004406">
    <property type="protein sequence ID" value="GER31010.1"/>
    <property type="molecule type" value="Genomic_DNA"/>
</dbReference>
<evidence type="ECO:0000256" key="1">
    <source>
        <dbReference type="SAM" id="Coils"/>
    </source>
</evidence>
<dbReference type="OrthoDB" id="19653at2759"/>
<accession>A0A5A7PE71</accession>
<name>A0A5A7PE71_STRAF</name>
<dbReference type="Gene3D" id="2.130.10.10">
    <property type="entry name" value="YVTN repeat-like/Quinoprotein amine dehydrogenase"/>
    <property type="match status" value="1"/>
</dbReference>
<dbReference type="AlphaFoldDB" id="A0A5A7PE71"/>
<dbReference type="Pfam" id="PF03661">
    <property type="entry name" value="TMEM33_Pom33"/>
    <property type="match status" value="1"/>
</dbReference>
<feature type="region of interest" description="Disordered" evidence="2">
    <location>
        <begin position="923"/>
        <end position="946"/>
    </location>
</feature>
<sequence length="1017" mass="114864">MGSGGEDLQKLKVKVKRAAAAAAHDYENDSRWADYWSNVLIPPHMASRNDVVNHFKHKFYQRYIDPELIVEPIGTSSTSQPARASTPPSQSSSSSTSNSNTRQRNSGLTSLHWDQQTIQFSVNAWVLVVAVFAIFPLVPTNLSNRAYRLSFFGTACSSLYSMYSLYGKPRAWNLPALQVWFQSVVVTKDFIYSIYCLSFVTSHLCLKFALIPILCRALEHVAKFLRRNFSRSTLYRKYLEEACVWVGLHTTTLSMLSSNAEIGIGFLLIISLFSWQRDIVQTFMYWQILKLMYNAPATAGYHQSTWAKIRRTVNPLIMCYAPFLKTLISALQRWFFRYVLMYALTLLNYRFHPAYKILYHYSVMFLIALYLKEFSFEFKCSAVDPYQKTGTYRLFKNFIGDDERVYACSGKDFFSFESNGTIAWKVYLNYSCNANIAPVHGGSSKIYVVAEQRVLKISTLRIGTSEAPVEVFFGPAQGKEGPNEITGLSASISSSCLLVNVKNRGLFALRLTGQLIWSAGPVLYQNGYRQGCSKNITECYFTSKPVIDHCEASIFISNTVGELYSLSVRGPYFKWIRDLSSYGGTFKVTTGNNGQLYVTISNKSPLVLALDVFMGNLLWQGSIGPLSSSDYEPVVDASGWVSYGSLDGFLYSFSPKGLLKKFPKSVSLNSVIQVEPILDCSGYGVYISQTEMEGKMSQAINEHDYVSALKPKSAEFTLLEPASGTIYRSENNPGKLLFNLSQSDLKHFVVDEPTLLAFFAASSVKLKSSCSQVKPESISIYTGNQRTIVMFLIIESVVLVILAAVVWYCCIFWKKKKLRGLELGKFLEKRRSLRFQKKAFDKMIKELEQKARASDERVSNLELFEKLSDLVKEREGVRRKLSTVYSLGRDKERSRSNSLLPLHDKKSRSFSFQGSKKESVTIFHTPSGESTSCEDDESSDFSGDGEFDERVKVKGKGLVEEESSSKGFVSLQHSFSEIEEMNKLDYKDEDDDDDDGVMVNMKVGSRSLRRRTVSFTN</sequence>
<reference evidence="5" key="1">
    <citation type="journal article" date="2019" name="Curr. Biol.">
        <title>Genome Sequence of Striga asiatica Provides Insight into the Evolution of Plant Parasitism.</title>
        <authorList>
            <person name="Yoshida S."/>
            <person name="Kim S."/>
            <person name="Wafula E.K."/>
            <person name="Tanskanen J."/>
            <person name="Kim Y.M."/>
            <person name="Honaas L."/>
            <person name="Yang Z."/>
            <person name="Spallek T."/>
            <person name="Conn C.E."/>
            <person name="Ichihashi Y."/>
            <person name="Cheong K."/>
            <person name="Cui S."/>
            <person name="Der J.P."/>
            <person name="Gundlach H."/>
            <person name="Jiao Y."/>
            <person name="Hori C."/>
            <person name="Ishida J.K."/>
            <person name="Kasahara H."/>
            <person name="Kiba T."/>
            <person name="Kim M.S."/>
            <person name="Koo N."/>
            <person name="Laohavisit A."/>
            <person name="Lee Y.H."/>
            <person name="Lumba S."/>
            <person name="McCourt P."/>
            <person name="Mortimer J.C."/>
            <person name="Mutuku J.M."/>
            <person name="Nomura T."/>
            <person name="Sasaki-Sekimoto Y."/>
            <person name="Seto Y."/>
            <person name="Wang Y."/>
            <person name="Wakatake T."/>
            <person name="Sakakibara H."/>
            <person name="Demura T."/>
            <person name="Yamaguchi S."/>
            <person name="Yoneyama K."/>
            <person name="Manabe R.I."/>
            <person name="Nelson D.C."/>
            <person name="Schulman A.H."/>
            <person name="Timko M.P."/>
            <person name="dePamphilis C.W."/>
            <person name="Choi D."/>
            <person name="Shirasu K."/>
        </authorList>
    </citation>
    <scope>NUCLEOTIDE SEQUENCE [LARGE SCALE GENOMIC DNA]</scope>
    <source>
        <strain evidence="5">cv. UVA1</strain>
    </source>
</reference>
<feature type="transmembrane region" description="Helical" evidence="3">
    <location>
        <begin position="120"/>
        <end position="139"/>
    </location>
</feature>